<dbReference type="CDD" id="cd07012">
    <property type="entry name" value="PBP2_Bug_TTT"/>
    <property type="match status" value="1"/>
</dbReference>
<dbReference type="RefSeq" id="WP_167225292.1">
    <property type="nucleotide sequence ID" value="NZ_JAAQPH010000009.1"/>
</dbReference>
<reference evidence="3" key="1">
    <citation type="submission" date="2020-03" db="EMBL/GenBank/DDBJ databases">
        <title>Genome of Pelagibius litoralis DSM 21314T.</title>
        <authorList>
            <person name="Wang G."/>
        </authorList>
    </citation>
    <scope>NUCLEOTIDE SEQUENCE</scope>
    <source>
        <strain evidence="3">DSM 21314</strain>
    </source>
</reference>
<dbReference type="EMBL" id="JAAQPH010000009">
    <property type="protein sequence ID" value="NIA69565.1"/>
    <property type="molecule type" value="Genomic_DNA"/>
</dbReference>
<keyword evidence="2" id="KW-0732">Signal</keyword>
<dbReference type="InterPro" id="IPR005064">
    <property type="entry name" value="BUG"/>
</dbReference>
<dbReference type="Gene3D" id="3.40.190.150">
    <property type="entry name" value="Bordetella uptake gene, domain 1"/>
    <property type="match status" value="1"/>
</dbReference>
<dbReference type="Proteomes" id="UP000761264">
    <property type="component" value="Unassembled WGS sequence"/>
</dbReference>
<dbReference type="Gene3D" id="3.40.190.10">
    <property type="entry name" value="Periplasmic binding protein-like II"/>
    <property type="match status" value="1"/>
</dbReference>
<dbReference type="AlphaFoldDB" id="A0A967EY54"/>
<comment type="similarity">
    <text evidence="1">Belongs to the UPF0065 (bug) family.</text>
</comment>
<protein>
    <submittedName>
        <fullName evidence="3">Tripartite tricarboxylate transporter substrate binding protein</fullName>
    </submittedName>
</protein>
<proteinExistence type="inferred from homology"/>
<evidence type="ECO:0000313" key="4">
    <source>
        <dbReference type="Proteomes" id="UP000761264"/>
    </source>
</evidence>
<evidence type="ECO:0000256" key="2">
    <source>
        <dbReference type="SAM" id="SignalP"/>
    </source>
</evidence>
<dbReference type="InterPro" id="IPR006311">
    <property type="entry name" value="TAT_signal"/>
</dbReference>
<dbReference type="PANTHER" id="PTHR42928:SF5">
    <property type="entry name" value="BLR1237 PROTEIN"/>
    <property type="match status" value="1"/>
</dbReference>
<dbReference type="PIRSF" id="PIRSF017082">
    <property type="entry name" value="YflP"/>
    <property type="match status" value="1"/>
</dbReference>
<dbReference type="PROSITE" id="PS51318">
    <property type="entry name" value="TAT"/>
    <property type="match status" value="1"/>
</dbReference>
<accession>A0A967EY54</accession>
<name>A0A967EY54_9PROT</name>
<evidence type="ECO:0000313" key="3">
    <source>
        <dbReference type="EMBL" id="NIA69565.1"/>
    </source>
</evidence>
<dbReference type="PANTHER" id="PTHR42928">
    <property type="entry name" value="TRICARBOXYLATE-BINDING PROTEIN"/>
    <property type="match status" value="1"/>
</dbReference>
<dbReference type="InterPro" id="IPR042100">
    <property type="entry name" value="Bug_dom1"/>
</dbReference>
<gene>
    <name evidence="3" type="ORF">HBA54_13265</name>
</gene>
<feature type="signal peptide" evidence="2">
    <location>
        <begin position="1"/>
        <end position="26"/>
    </location>
</feature>
<organism evidence="3 4">
    <name type="scientific">Pelagibius litoralis</name>
    <dbReference type="NCBI Taxonomy" id="374515"/>
    <lineage>
        <taxon>Bacteria</taxon>
        <taxon>Pseudomonadati</taxon>
        <taxon>Pseudomonadota</taxon>
        <taxon>Alphaproteobacteria</taxon>
        <taxon>Rhodospirillales</taxon>
        <taxon>Rhodovibrionaceae</taxon>
        <taxon>Pelagibius</taxon>
    </lineage>
</organism>
<sequence length="322" mass="33719">MDRRNFLRVSAAASALTLAPLNAAFADWKPRRPINVILPYKAGGGTDSFGRAITAVSDKVLSVPLVIVNKPGSSGITGATEAAGARPDGNTIMLTSAGSFLLTSMLRETKVNPFDSFRIVAQIGNLSSSLMVPADSPYQSIDDLVADAKANPGKLRWGHTGRGGVHHVSGQGFLNANGLKAQDVPFKGGSAIRAAVIGAQVDFGFTGVQQAAGFENELRVLGLNAGSRDKVMSDVPTFTEQGHAFVDISSPIVLFAPKTMDDEIAVGMEAAIKEIAALPEFAEIMAKRGNSPAFLSGAEAEARLKAMQEQAAPIIDQLKSES</sequence>
<comment type="caution">
    <text evidence="3">The sequence shown here is derived from an EMBL/GenBank/DDBJ whole genome shotgun (WGS) entry which is preliminary data.</text>
</comment>
<dbReference type="Pfam" id="PF03401">
    <property type="entry name" value="TctC"/>
    <property type="match status" value="1"/>
</dbReference>
<evidence type="ECO:0000256" key="1">
    <source>
        <dbReference type="ARBA" id="ARBA00006987"/>
    </source>
</evidence>
<keyword evidence="4" id="KW-1185">Reference proteome</keyword>
<feature type="chain" id="PRO_5036810126" evidence="2">
    <location>
        <begin position="27"/>
        <end position="322"/>
    </location>
</feature>
<dbReference type="SUPFAM" id="SSF53850">
    <property type="entry name" value="Periplasmic binding protein-like II"/>
    <property type="match status" value="1"/>
</dbReference>